<protein>
    <submittedName>
        <fullName evidence="3">Universal stress protein</fullName>
    </submittedName>
</protein>
<dbReference type="KEGG" id="svp:Pan189_26830"/>
<dbReference type="PANTHER" id="PTHR46268">
    <property type="entry name" value="STRESS RESPONSE PROTEIN NHAX"/>
    <property type="match status" value="1"/>
</dbReference>
<dbReference type="PANTHER" id="PTHR46268:SF6">
    <property type="entry name" value="UNIVERSAL STRESS PROTEIN UP12"/>
    <property type="match status" value="1"/>
</dbReference>
<dbReference type="Gene3D" id="3.40.50.620">
    <property type="entry name" value="HUPs"/>
    <property type="match status" value="1"/>
</dbReference>
<reference evidence="3 4" key="1">
    <citation type="submission" date="2019-02" db="EMBL/GenBank/DDBJ databases">
        <title>Deep-cultivation of Planctomycetes and their phenomic and genomic characterization uncovers novel biology.</title>
        <authorList>
            <person name="Wiegand S."/>
            <person name="Jogler M."/>
            <person name="Boedeker C."/>
            <person name="Pinto D."/>
            <person name="Vollmers J."/>
            <person name="Rivas-Marin E."/>
            <person name="Kohn T."/>
            <person name="Peeters S.H."/>
            <person name="Heuer A."/>
            <person name="Rast P."/>
            <person name="Oberbeckmann S."/>
            <person name="Bunk B."/>
            <person name="Jeske O."/>
            <person name="Meyerdierks A."/>
            <person name="Storesund J.E."/>
            <person name="Kallscheuer N."/>
            <person name="Luecker S."/>
            <person name="Lage O.M."/>
            <person name="Pohl T."/>
            <person name="Merkel B.J."/>
            <person name="Hornburger P."/>
            <person name="Mueller R.-W."/>
            <person name="Bruemmer F."/>
            <person name="Labrenz M."/>
            <person name="Spormann A.M."/>
            <person name="Op den Camp H."/>
            <person name="Overmann J."/>
            <person name="Amann R."/>
            <person name="Jetten M.S.M."/>
            <person name="Mascher T."/>
            <person name="Medema M.H."/>
            <person name="Devos D.P."/>
            <person name="Kaster A.-K."/>
            <person name="Ovreas L."/>
            <person name="Rohde M."/>
            <person name="Galperin M.Y."/>
            <person name="Jogler C."/>
        </authorList>
    </citation>
    <scope>NUCLEOTIDE SEQUENCE [LARGE SCALE GENOMIC DNA]</scope>
    <source>
        <strain evidence="3 4">Pan189</strain>
    </source>
</reference>
<evidence type="ECO:0000313" key="3">
    <source>
        <dbReference type="EMBL" id="QDT38292.1"/>
    </source>
</evidence>
<dbReference type="RefSeq" id="WP_145364418.1">
    <property type="nucleotide sequence ID" value="NZ_CP036268.1"/>
</dbReference>
<dbReference type="Pfam" id="PF00582">
    <property type="entry name" value="Usp"/>
    <property type="match status" value="1"/>
</dbReference>
<dbReference type="OrthoDB" id="9794782at2"/>
<dbReference type="InterPro" id="IPR006016">
    <property type="entry name" value="UspA"/>
</dbReference>
<gene>
    <name evidence="3" type="ORF">Pan189_26830</name>
</gene>
<accession>A0A517R335</accession>
<dbReference type="CDD" id="cd00293">
    <property type="entry name" value="USP-like"/>
    <property type="match status" value="1"/>
</dbReference>
<evidence type="ECO:0000259" key="2">
    <source>
        <dbReference type="Pfam" id="PF00582"/>
    </source>
</evidence>
<dbReference type="InterPro" id="IPR014729">
    <property type="entry name" value="Rossmann-like_a/b/a_fold"/>
</dbReference>
<dbReference type="AlphaFoldDB" id="A0A517R335"/>
<evidence type="ECO:0000256" key="1">
    <source>
        <dbReference type="ARBA" id="ARBA00008791"/>
    </source>
</evidence>
<dbReference type="PRINTS" id="PR01438">
    <property type="entry name" value="UNVRSLSTRESS"/>
</dbReference>
<evidence type="ECO:0000313" key="4">
    <source>
        <dbReference type="Proteomes" id="UP000317318"/>
    </source>
</evidence>
<dbReference type="SUPFAM" id="SSF52402">
    <property type="entry name" value="Adenine nucleotide alpha hydrolases-like"/>
    <property type="match status" value="1"/>
</dbReference>
<dbReference type="InterPro" id="IPR006015">
    <property type="entry name" value="Universal_stress_UspA"/>
</dbReference>
<organism evidence="3 4">
    <name type="scientific">Stratiformator vulcanicus</name>
    <dbReference type="NCBI Taxonomy" id="2527980"/>
    <lineage>
        <taxon>Bacteria</taxon>
        <taxon>Pseudomonadati</taxon>
        <taxon>Planctomycetota</taxon>
        <taxon>Planctomycetia</taxon>
        <taxon>Planctomycetales</taxon>
        <taxon>Planctomycetaceae</taxon>
        <taxon>Stratiformator</taxon>
    </lineage>
</organism>
<keyword evidence="4" id="KW-1185">Reference proteome</keyword>
<dbReference type="Proteomes" id="UP000317318">
    <property type="component" value="Chromosome"/>
</dbReference>
<proteinExistence type="inferred from homology"/>
<feature type="domain" description="UspA" evidence="2">
    <location>
        <begin position="15"/>
        <end position="150"/>
    </location>
</feature>
<comment type="similarity">
    <text evidence="1">Belongs to the universal stress protein A family.</text>
</comment>
<sequence length="155" mass="16960">MSTDSVDDPDITNDYSTVIVPVDFSADTDHAFQVGLAHAKSPESVHLIHVLYPLDFVSPGVLIGDVTESERETQVESKFAELKQRFDAPHVVTNILLGDPGTQICEYADAQSAELIIVPSHGYHGLKRLFLGSVAERVIRHAHCSVLVLRRGDAD</sequence>
<name>A0A517R335_9PLAN</name>
<dbReference type="EMBL" id="CP036268">
    <property type="protein sequence ID" value="QDT38292.1"/>
    <property type="molecule type" value="Genomic_DNA"/>
</dbReference>